<feature type="non-terminal residue" evidence="1">
    <location>
        <position position="1"/>
    </location>
</feature>
<name>A0A0C3J2S1_PISTI</name>
<organism evidence="1 2">
    <name type="scientific">Pisolithus tinctorius Marx 270</name>
    <dbReference type="NCBI Taxonomy" id="870435"/>
    <lineage>
        <taxon>Eukaryota</taxon>
        <taxon>Fungi</taxon>
        <taxon>Dikarya</taxon>
        <taxon>Basidiomycota</taxon>
        <taxon>Agaricomycotina</taxon>
        <taxon>Agaricomycetes</taxon>
        <taxon>Agaricomycetidae</taxon>
        <taxon>Boletales</taxon>
        <taxon>Sclerodermatineae</taxon>
        <taxon>Pisolithaceae</taxon>
        <taxon>Pisolithus</taxon>
    </lineage>
</organism>
<evidence type="ECO:0000313" key="1">
    <source>
        <dbReference type="EMBL" id="KIO03328.1"/>
    </source>
</evidence>
<dbReference type="Proteomes" id="UP000054217">
    <property type="component" value="Unassembled WGS sequence"/>
</dbReference>
<sequence>IGAFMRDPDICQHLFEICVPVWMVWKPDFVPPDMQVLKTVEITCPHDIVMDPEVFEVRQMLKWHSAWYHPGELHHRHT</sequence>
<evidence type="ECO:0000313" key="2">
    <source>
        <dbReference type="Proteomes" id="UP000054217"/>
    </source>
</evidence>
<dbReference type="HOGENOM" id="CLU_196227_0_0_1"/>
<accession>A0A0C3J2S1</accession>
<protein>
    <submittedName>
        <fullName evidence="1">Uncharacterized protein</fullName>
    </submittedName>
</protein>
<dbReference type="OrthoDB" id="2613138at2759"/>
<reference evidence="2" key="2">
    <citation type="submission" date="2015-01" db="EMBL/GenBank/DDBJ databases">
        <title>Evolutionary Origins and Diversification of the Mycorrhizal Mutualists.</title>
        <authorList>
            <consortium name="DOE Joint Genome Institute"/>
            <consortium name="Mycorrhizal Genomics Consortium"/>
            <person name="Kohler A."/>
            <person name="Kuo A."/>
            <person name="Nagy L.G."/>
            <person name="Floudas D."/>
            <person name="Copeland A."/>
            <person name="Barry K.W."/>
            <person name="Cichocki N."/>
            <person name="Veneault-Fourrey C."/>
            <person name="LaButti K."/>
            <person name="Lindquist E.A."/>
            <person name="Lipzen A."/>
            <person name="Lundell T."/>
            <person name="Morin E."/>
            <person name="Murat C."/>
            <person name="Riley R."/>
            <person name="Ohm R."/>
            <person name="Sun H."/>
            <person name="Tunlid A."/>
            <person name="Henrissat B."/>
            <person name="Grigoriev I.V."/>
            <person name="Hibbett D.S."/>
            <person name="Martin F."/>
        </authorList>
    </citation>
    <scope>NUCLEOTIDE SEQUENCE [LARGE SCALE GENOMIC DNA]</scope>
    <source>
        <strain evidence="2">Marx 270</strain>
    </source>
</reference>
<proteinExistence type="predicted"/>
<dbReference type="EMBL" id="KN831977">
    <property type="protein sequence ID" value="KIO03328.1"/>
    <property type="molecule type" value="Genomic_DNA"/>
</dbReference>
<reference evidence="1 2" key="1">
    <citation type="submission" date="2014-04" db="EMBL/GenBank/DDBJ databases">
        <authorList>
            <consortium name="DOE Joint Genome Institute"/>
            <person name="Kuo A."/>
            <person name="Kohler A."/>
            <person name="Costa M.D."/>
            <person name="Nagy L.G."/>
            <person name="Floudas D."/>
            <person name="Copeland A."/>
            <person name="Barry K.W."/>
            <person name="Cichocki N."/>
            <person name="Veneault-Fourrey C."/>
            <person name="LaButti K."/>
            <person name="Lindquist E.A."/>
            <person name="Lipzen A."/>
            <person name="Lundell T."/>
            <person name="Morin E."/>
            <person name="Murat C."/>
            <person name="Sun H."/>
            <person name="Tunlid A."/>
            <person name="Henrissat B."/>
            <person name="Grigoriev I.V."/>
            <person name="Hibbett D.S."/>
            <person name="Martin F."/>
            <person name="Nordberg H.P."/>
            <person name="Cantor M.N."/>
            <person name="Hua S.X."/>
        </authorList>
    </citation>
    <scope>NUCLEOTIDE SEQUENCE [LARGE SCALE GENOMIC DNA]</scope>
    <source>
        <strain evidence="1 2">Marx 270</strain>
    </source>
</reference>
<keyword evidence="2" id="KW-1185">Reference proteome</keyword>
<dbReference type="InParanoid" id="A0A0C3J2S1"/>
<dbReference type="AlphaFoldDB" id="A0A0C3J2S1"/>
<gene>
    <name evidence="1" type="ORF">M404DRAFT_146184</name>
</gene>